<reference evidence="3 4" key="1">
    <citation type="submission" date="2019-05" db="EMBL/GenBank/DDBJ databases">
        <title>Georgenia *** sp. nov., and Georgenia *** sp. nov., isolated from the intestinal contents of plateau pika (Ochotona curzoniae) in the Qinghai-Tibet plateau of China.</title>
        <authorList>
            <person name="Tian Z."/>
        </authorList>
    </citation>
    <scope>NUCLEOTIDE SEQUENCE [LARGE SCALE GENOMIC DNA]</scope>
    <source>
        <strain evidence="3 4">Z443</strain>
    </source>
</reference>
<evidence type="ECO:0000259" key="2">
    <source>
        <dbReference type="Pfam" id="PF20171"/>
    </source>
</evidence>
<proteinExistence type="predicted"/>
<feature type="domain" description="Glucose-6-phosphate dehydrogenase assembly protein OpcA N-terminal" evidence="1">
    <location>
        <begin position="52"/>
        <end position="160"/>
    </location>
</feature>
<dbReference type="Pfam" id="PF20171">
    <property type="entry name" value="OpcA_G6PD_C"/>
    <property type="match status" value="1"/>
</dbReference>
<dbReference type="KEGG" id="gyu:FE374_10265"/>
<evidence type="ECO:0008006" key="5">
    <source>
        <dbReference type="Google" id="ProtNLM"/>
    </source>
</evidence>
<feature type="domain" description="Glucose-6-phosphate dehydrogenase assembly protein OpcA C-terminal" evidence="2">
    <location>
        <begin position="166"/>
        <end position="297"/>
    </location>
</feature>
<sequence length="307" mass="32734">MTVTMSGTTSAAVSTRLVEVREATGISALGRVLTLIIVATDNDVAERAIQSAKVASREHPCRIIVMVSEDGPGNTRLDAEIRVGGDAGASEVIVLHARGRARQASDAIVVPLLLPDAPVVAWWPGTPPRDPAGDPIGAIAQRRITDVSSAPDPLAALHRLGRAYSPGDTDLAWSRVTLWRGLLAAAVNEPPHEAITAATVTGTSSKPWVHLLAGWLAERLGVPVQLAAKAREVITTVELARPSGPIMLRRTPASSVAFLTRPGRPDQRINLPLRSVQDCLIEELRSLHPDQTYGRALTRGLPVLEER</sequence>
<dbReference type="AlphaFoldDB" id="A0A5B8C306"/>
<name>A0A5B8C306_9MICO</name>
<evidence type="ECO:0000313" key="3">
    <source>
        <dbReference type="EMBL" id="QDC24943.1"/>
    </source>
</evidence>
<accession>A0A5B8C306</accession>
<dbReference type="EMBL" id="CP040915">
    <property type="protein sequence ID" value="QDC24943.1"/>
    <property type="molecule type" value="Genomic_DNA"/>
</dbReference>
<dbReference type="InterPro" id="IPR046801">
    <property type="entry name" value="OpcA_G6PD_N"/>
</dbReference>
<organism evidence="3 4">
    <name type="scientific">Georgenia yuyongxinii</name>
    <dbReference type="NCBI Taxonomy" id="2589797"/>
    <lineage>
        <taxon>Bacteria</taxon>
        <taxon>Bacillati</taxon>
        <taxon>Actinomycetota</taxon>
        <taxon>Actinomycetes</taxon>
        <taxon>Micrococcales</taxon>
        <taxon>Bogoriellaceae</taxon>
        <taxon>Georgenia</taxon>
    </lineage>
</organism>
<dbReference type="RefSeq" id="WP_139928798.1">
    <property type="nucleotide sequence ID" value="NZ_CP040915.1"/>
</dbReference>
<dbReference type="PANTHER" id="PTHR38658:SF1">
    <property type="entry name" value="OXPP CYCLE PROTEIN OPCA-RELATED"/>
    <property type="match status" value="1"/>
</dbReference>
<dbReference type="OrthoDB" id="128564at2"/>
<gene>
    <name evidence="3" type="ORF">FE374_10265</name>
</gene>
<protein>
    <recommendedName>
        <fullName evidence="5">Glucose-6-phosphate dehydrogenase assembly protein OpcA</fullName>
    </recommendedName>
</protein>
<dbReference type="Proteomes" id="UP000314616">
    <property type="component" value="Chromosome"/>
</dbReference>
<dbReference type="InterPro" id="IPR046802">
    <property type="entry name" value="OpcA_G6PD_C"/>
</dbReference>
<dbReference type="InterPro" id="IPR004555">
    <property type="entry name" value="G6PDH_assembly_OpcA"/>
</dbReference>
<evidence type="ECO:0000313" key="4">
    <source>
        <dbReference type="Proteomes" id="UP000314616"/>
    </source>
</evidence>
<dbReference type="PANTHER" id="PTHR38658">
    <property type="entry name" value="OXPP CYCLE PROTEIN OPCA-RELATED"/>
    <property type="match status" value="1"/>
</dbReference>
<evidence type="ECO:0000259" key="1">
    <source>
        <dbReference type="Pfam" id="PF10128"/>
    </source>
</evidence>
<dbReference type="Pfam" id="PF10128">
    <property type="entry name" value="OpcA_G6PD_assem"/>
    <property type="match status" value="1"/>
</dbReference>